<dbReference type="RefSeq" id="WP_185050573.1">
    <property type="nucleotide sequence ID" value="NZ_BAABIX010000001.1"/>
</dbReference>
<dbReference type="AlphaFoldDB" id="A0A840P3S1"/>
<evidence type="ECO:0000313" key="2">
    <source>
        <dbReference type="Proteomes" id="UP000578449"/>
    </source>
</evidence>
<reference evidence="1 2" key="1">
    <citation type="submission" date="2020-08" db="EMBL/GenBank/DDBJ databases">
        <title>Genomic Encyclopedia of Type Strains, Phase IV (KMG-IV): sequencing the most valuable type-strain genomes for metagenomic binning, comparative biology and taxonomic classification.</title>
        <authorList>
            <person name="Goeker M."/>
        </authorList>
    </citation>
    <scope>NUCLEOTIDE SEQUENCE [LARGE SCALE GENOMIC DNA]</scope>
    <source>
        <strain evidence="1 2">DSM 45615</strain>
    </source>
</reference>
<protein>
    <submittedName>
        <fullName evidence="1">Putative membrane protein</fullName>
    </submittedName>
</protein>
<name>A0A840P3S1_9ACTN</name>
<proteinExistence type="predicted"/>
<keyword evidence="2" id="KW-1185">Reference proteome</keyword>
<organism evidence="1 2">
    <name type="scientific">Thermocatellispora tengchongensis</name>
    <dbReference type="NCBI Taxonomy" id="1073253"/>
    <lineage>
        <taxon>Bacteria</taxon>
        <taxon>Bacillati</taxon>
        <taxon>Actinomycetota</taxon>
        <taxon>Actinomycetes</taxon>
        <taxon>Streptosporangiales</taxon>
        <taxon>Streptosporangiaceae</taxon>
        <taxon>Thermocatellispora</taxon>
    </lineage>
</organism>
<dbReference type="EMBL" id="JACHGN010000006">
    <property type="protein sequence ID" value="MBB5133629.1"/>
    <property type="molecule type" value="Genomic_DNA"/>
</dbReference>
<sequence>MRTRRGALLRLLVVALVVAVALSAGAVWLVDLVRDAITARIPMAGDPMP</sequence>
<gene>
    <name evidence="1" type="ORF">HNP84_003355</name>
</gene>
<comment type="caution">
    <text evidence="1">The sequence shown here is derived from an EMBL/GenBank/DDBJ whole genome shotgun (WGS) entry which is preliminary data.</text>
</comment>
<evidence type="ECO:0000313" key="1">
    <source>
        <dbReference type="EMBL" id="MBB5133629.1"/>
    </source>
</evidence>
<accession>A0A840P3S1</accession>
<dbReference type="Proteomes" id="UP000578449">
    <property type="component" value="Unassembled WGS sequence"/>
</dbReference>